<evidence type="ECO:0000259" key="6">
    <source>
        <dbReference type="Pfam" id="PF21712"/>
    </source>
</evidence>
<keyword evidence="2" id="KW-0677">Repeat</keyword>
<dbReference type="CDD" id="cd16125">
    <property type="entry name" value="RA_ASPP1_2"/>
    <property type="match status" value="1"/>
</dbReference>
<dbReference type="GO" id="GO:0042981">
    <property type="term" value="P:regulation of apoptotic process"/>
    <property type="evidence" value="ECO:0007669"/>
    <property type="project" value="InterPro"/>
</dbReference>
<feature type="region of interest" description="Disordered" evidence="5">
    <location>
        <begin position="168"/>
        <end position="195"/>
    </location>
</feature>
<feature type="domain" description="Ras association" evidence="6">
    <location>
        <begin position="2"/>
        <end position="77"/>
    </location>
</feature>
<dbReference type="InterPro" id="IPR029071">
    <property type="entry name" value="Ubiquitin-like_domsf"/>
</dbReference>
<keyword evidence="4" id="KW-0539">Nucleus</keyword>
<dbReference type="Gene3D" id="3.10.20.90">
    <property type="entry name" value="Phosphatidylinositol 3-kinase Catalytic Subunit, Chain A, domain 1"/>
    <property type="match status" value="1"/>
</dbReference>
<proteinExistence type="predicted"/>
<dbReference type="Pfam" id="PF21712">
    <property type="entry name" value="RASSF8-10_RA"/>
    <property type="match status" value="1"/>
</dbReference>
<evidence type="ECO:0000256" key="1">
    <source>
        <dbReference type="ARBA" id="ARBA00004123"/>
    </source>
</evidence>
<feature type="region of interest" description="Disordered" evidence="5">
    <location>
        <begin position="86"/>
        <end position="127"/>
    </location>
</feature>
<accession>A0A8W8HW32</accession>
<organism evidence="7 8">
    <name type="scientific">Magallana gigas</name>
    <name type="common">Pacific oyster</name>
    <name type="synonym">Crassostrea gigas</name>
    <dbReference type="NCBI Taxonomy" id="29159"/>
    <lineage>
        <taxon>Eukaryota</taxon>
        <taxon>Metazoa</taxon>
        <taxon>Spiralia</taxon>
        <taxon>Lophotrochozoa</taxon>
        <taxon>Mollusca</taxon>
        <taxon>Bivalvia</taxon>
        <taxon>Autobranchia</taxon>
        <taxon>Pteriomorphia</taxon>
        <taxon>Ostreida</taxon>
        <taxon>Ostreoidea</taxon>
        <taxon>Ostreidae</taxon>
        <taxon>Magallana</taxon>
    </lineage>
</organism>
<dbReference type="PANTHER" id="PTHR24131:SF10">
    <property type="entry name" value="ANKYRIN-REPEAT, SH3-DOMAIN, AND PROLINE-RICH-REGION CONTAINING PROTEIN, ISOFORM B"/>
    <property type="match status" value="1"/>
</dbReference>
<evidence type="ECO:0000313" key="8">
    <source>
        <dbReference type="Proteomes" id="UP000005408"/>
    </source>
</evidence>
<dbReference type="AlphaFoldDB" id="A0A8W8HW32"/>
<evidence type="ECO:0000256" key="4">
    <source>
        <dbReference type="ARBA" id="ARBA00023242"/>
    </source>
</evidence>
<evidence type="ECO:0000256" key="5">
    <source>
        <dbReference type="SAM" id="MobiDB-lite"/>
    </source>
</evidence>
<feature type="compositionally biased region" description="Polar residues" evidence="5">
    <location>
        <begin position="173"/>
        <end position="191"/>
    </location>
</feature>
<evidence type="ECO:0000256" key="2">
    <source>
        <dbReference type="ARBA" id="ARBA00022737"/>
    </source>
</evidence>
<protein>
    <recommendedName>
        <fullName evidence="6">Ras association domain-containing protein</fullName>
    </recommendedName>
</protein>
<dbReference type="SUPFAM" id="SSF54236">
    <property type="entry name" value="Ubiquitin-like"/>
    <property type="match status" value="1"/>
</dbReference>
<sequence length="260" mass="29244">MIILKVYSSDDSEKCYEVPVTPETICQDVVACVSTEDSSYLVQLWNGQEKALDPHENLYAILRGWENFREEVKFIVRDHIPPAIPPYPPEELLSPYQTQSHPHPEELSHSPTDLHLGHPNGHHHVVYVDGYSSEGGAYSDPEPTQRWNLGGDRSIYDRWAVPVPPQDLHSGAVSDSQAPDNNYGQRAQQRNGVGDIVPSPVNGEVYKMTQAVNYQLAPLQGSSYTVACFEEIKYGAEKLPDKNLSHFRDGMLYSMLIKRV</sequence>
<dbReference type="GO" id="GO:0005634">
    <property type="term" value="C:nucleus"/>
    <property type="evidence" value="ECO:0007669"/>
    <property type="project" value="UniProtKB-SubCell"/>
</dbReference>
<dbReference type="InterPro" id="IPR047163">
    <property type="entry name" value="ASPP1/2"/>
</dbReference>
<reference evidence="7" key="1">
    <citation type="submission" date="2022-08" db="UniProtKB">
        <authorList>
            <consortium name="EnsemblMetazoa"/>
        </authorList>
    </citation>
    <scope>IDENTIFICATION</scope>
    <source>
        <strain evidence="7">05x7-T-G4-1.051#20</strain>
    </source>
</reference>
<evidence type="ECO:0000313" key="7">
    <source>
        <dbReference type="EnsemblMetazoa" id="G11323.5:cds"/>
    </source>
</evidence>
<dbReference type="GO" id="GO:0002039">
    <property type="term" value="F:p53 binding"/>
    <property type="evidence" value="ECO:0007669"/>
    <property type="project" value="InterPro"/>
</dbReference>
<keyword evidence="3" id="KW-0040">ANK repeat</keyword>
<evidence type="ECO:0000256" key="3">
    <source>
        <dbReference type="ARBA" id="ARBA00023043"/>
    </source>
</evidence>
<comment type="subcellular location">
    <subcellularLocation>
        <location evidence="1">Nucleus</location>
    </subcellularLocation>
</comment>
<dbReference type="PANTHER" id="PTHR24131">
    <property type="entry name" value="APOPTOSIS-STIMULATING OF P53 PROTEIN"/>
    <property type="match status" value="1"/>
</dbReference>
<dbReference type="Proteomes" id="UP000005408">
    <property type="component" value="Unassembled WGS sequence"/>
</dbReference>
<name>A0A8W8HW32_MAGGI</name>
<dbReference type="EnsemblMetazoa" id="G11323.5">
    <property type="protein sequence ID" value="G11323.5:cds"/>
    <property type="gene ID" value="G11323"/>
</dbReference>
<dbReference type="InterPro" id="IPR048945">
    <property type="entry name" value="RASSF8/10_RA"/>
</dbReference>
<keyword evidence="8" id="KW-1185">Reference proteome</keyword>